<comment type="caution">
    <text evidence="1">The sequence shown here is derived from an EMBL/GenBank/DDBJ whole genome shotgun (WGS) entry which is preliminary data.</text>
</comment>
<evidence type="ECO:0000313" key="2">
    <source>
        <dbReference type="Proteomes" id="UP000828390"/>
    </source>
</evidence>
<dbReference type="PANTHER" id="PTHR43404:SF2">
    <property type="entry name" value="LIPOPOLYSACCHARIDE CHOLINEPHOSPHOTRANSFERASE LICD"/>
    <property type="match status" value="1"/>
</dbReference>
<evidence type="ECO:0000313" key="1">
    <source>
        <dbReference type="EMBL" id="KAH3818578.1"/>
    </source>
</evidence>
<proteinExistence type="predicted"/>
<organism evidence="1 2">
    <name type="scientific">Dreissena polymorpha</name>
    <name type="common">Zebra mussel</name>
    <name type="synonym">Mytilus polymorpha</name>
    <dbReference type="NCBI Taxonomy" id="45954"/>
    <lineage>
        <taxon>Eukaryota</taxon>
        <taxon>Metazoa</taxon>
        <taxon>Spiralia</taxon>
        <taxon>Lophotrochozoa</taxon>
        <taxon>Mollusca</taxon>
        <taxon>Bivalvia</taxon>
        <taxon>Autobranchia</taxon>
        <taxon>Heteroconchia</taxon>
        <taxon>Euheterodonta</taxon>
        <taxon>Imparidentia</taxon>
        <taxon>Neoheterodontei</taxon>
        <taxon>Myida</taxon>
        <taxon>Dreissenoidea</taxon>
        <taxon>Dreissenidae</taxon>
        <taxon>Dreissena</taxon>
    </lineage>
</organism>
<sequence length="182" mass="21850">MVPWDDDIDILLNVSDKQRLRDSVLGSKEYTLLEFKENLWKYFKTNRSEFLENNRNYMWPFIDIFFYNDAGHTLSVLWNSNPPLTHNKNDVFPLSFMPFDIFVVPVPKKPEIFLKVEYGDINLCVSNIWSHQHEKQLKNVEKIPCSNLYSIYPFVHRTNNNKTIREELRIKNETYMVIERIV</sequence>
<keyword evidence="2" id="KW-1185">Reference proteome</keyword>
<gene>
    <name evidence="1" type="ORF">DPMN_120299</name>
</gene>
<protein>
    <submittedName>
        <fullName evidence="1">Uncharacterized protein</fullName>
    </submittedName>
</protein>
<accession>A0A9D4GN16</accession>
<dbReference type="PANTHER" id="PTHR43404">
    <property type="entry name" value="LIPOPOLYSACCHARIDE CHOLINEPHOSPHOTRANSFERASE LICD"/>
    <property type="match status" value="1"/>
</dbReference>
<name>A0A9D4GN16_DREPO</name>
<dbReference type="AlphaFoldDB" id="A0A9D4GN16"/>
<dbReference type="EMBL" id="JAIWYP010000005">
    <property type="protein sequence ID" value="KAH3818578.1"/>
    <property type="molecule type" value="Genomic_DNA"/>
</dbReference>
<dbReference type="InterPro" id="IPR052942">
    <property type="entry name" value="LPS_cholinephosphotransferase"/>
</dbReference>
<reference evidence="1" key="2">
    <citation type="submission" date="2020-11" db="EMBL/GenBank/DDBJ databases">
        <authorList>
            <person name="McCartney M.A."/>
            <person name="Auch B."/>
            <person name="Kono T."/>
            <person name="Mallez S."/>
            <person name="Becker A."/>
            <person name="Gohl D.M."/>
            <person name="Silverstein K.A.T."/>
            <person name="Koren S."/>
            <person name="Bechman K.B."/>
            <person name="Herman A."/>
            <person name="Abrahante J.E."/>
            <person name="Garbe J."/>
        </authorList>
    </citation>
    <scope>NUCLEOTIDE SEQUENCE</scope>
    <source>
        <strain evidence="1">Duluth1</strain>
        <tissue evidence="1">Whole animal</tissue>
    </source>
</reference>
<dbReference type="Proteomes" id="UP000828390">
    <property type="component" value="Unassembled WGS sequence"/>
</dbReference>
<reference evidence="1" key="1">
    <citation type="journal article" date="2019" name="bioRxiv">
        <title>The Genome of the Zebra Mussel, Dreissena polymorpha: A Resource for Invasive Species Research.</title>
        <authorList>
            <person name="McCartney M.A."/>
            <person name="Auch B."/>
            <person name="Kono T."/>
            <person name="Mallez S."/>
            <person name="Zhang Y."/>
            <person name="Obille A."/>
            <person name="Becker A."/>
            <person name="Abrahante J.E."/>
            <person name="Garbe J."/>
            <person name="Badalamenti J.P."/>
            <person name="Herman A."/>
            <person name="Mangelson H."/>
            <person name="Liachko I."/>
            <person name="Sullivan S."/>
            <person name="Sone E.D."/>
            <person name="Koren S."/>
            <person name="Silverstein K.A.T."/>
            <person name="Beckman K.B."/>
            <person name="Gohl D.M."/>
        </authorList>
    </citation>
    <scope>NUCLEOTIDE SEQUENCE</scope>
    <source>
        <strain evidence="1">Duluth1</strain>
        <tissue evidence="1">Whole animal</tissue>
    </source>
</reference>